<evidence type="ECO:0000313" key="2">
    <source>
        <dbReference type="EMBL" id="SHJ77722.1"/>
    </source>
</evidence>
<dbReference type="EMBL" id="FQZK01000009">
    <property type="protein sequence ID" value="SHJ77722.1"/>
    <property type="molecule type" value="Genomic_DNA"/>
</dbReference>
<keyword evidence="3" id="KW-1185">Reference proteome</keyword>
<name>A0A1M6M2L8_9ACTN</name>
<reference evidence="2 3" key="1">
    <citation type="submission" date="2016-11" db="EMBL/GenBank/DDBJ databases">
        <authorList>
            <person name="Jaros S."/>
            <person name="Januszkiewicz K."/>
            <person name="Wedrychowicz H."/>
        </authorList>
    </citation>
    <scope>NUCLEOTIDE SEQUENCE [LARGE SCALE GENOMIC DNA]</scope>
    <source>
        <strain evidence="2 3">CGMCC 4.5723</strain>
    </source>
</reference>
<organism evidence="2 3">
    <name type="scientific">Nocardiopsis flavescens</name>
    <dbReference type="NCBI Taxonomy" id="758803"/>
    <lineage>
        <taxon>Bacteria</taxon>
        <taxon>Bacillati</taxon>
        <taxon>Actinomycetota</taxon>
        <taxon>Actinomycetes</taxon>
        <taxon>Streptosporangiales</taxon>
        <taxon>Nocardiopsidaceae</taxon>
        <taxon>Nocardiopsis</taxon>
    </lineage>
</organism>
<dbReference type="InterPro" id="IPR021487">
    <property type="entry name" value="DUF3140"/>
</dbReference>
<dbReference type="PANTHER" id="PTHR40630:SF1">
    <property type="entry name" value="DNA-BINDING PROTEIN"/>
    <property type="match status" value="1"/>
</dbReference>
<dbReference type="Pfam" id="PF11338">
    <property type="entry name" value="DUF3140"/>
    <property type="match status" value="1"/>
</dbReference>
<dbReference type="STRING" id="758803.SAMN05421803_109161"/>
<gene>
    <name evidence="2" type="ORF">SAMN05421803_109161</name>
</gene>
<protein>
    <submittedName>
        <fullName evidence="2">Uncharacterized protein</fullName>
    </submittedName>
</protein>
<feature type="region of interest" description="Disordered" evidence="1">
    <location>
        <begin position="264"/>
        <end position="289"/>
    </location>
</feature>
<dbReference type="AlphaFoldDB" id="A0A1M6M2L8"/>
<accession>A0A1M6M2L8</accession>
<evidence type="ECO:0000256" key="1">
    <source>
        <dbReference type="SAM" id="MobiDB-lite"/>
    </source>
</evidence>
<sequence>MGRCAHRPPRRPWVRGAVRGAVGSMAMTGMRQATVGLGLVERTPPDEILRQGVPPVLEAFPENRRTAVIELAHWSYGTVAGLAFSLLPRRLRASRLAGPVYGVLAWGAFEAVLAPALGLGHARRESAGERWALLADHVVFGFIIGAPPETAVAGDPARGEHDDRGGTMAEHDDRADAVWNAFHTAVNMTGEELREWLLTDASGEEAFERPGPGLGVSARGEEVVAVLRKRRTDLTGSDVDLMEQVADHVNRLLAEPRREDAGWRRSLMSVGHDPLRPDSARPDEENLGG</sequence>
<dbReference type="PANTHER" id="PTHR40630">
    <property type="entry name" value="POSSIBLE DNA-BINDING PROTEIN"/>
    <property type="match status" value="1"/>
</dbReference>
<evidence type="ECO:0000313" key="3">
    <source>
        <dbReference type="Proteomes" id="UP000184452"/>
    </source>
</evidence>
<dbReference type="Proteomes" id="UP000184452">
    <property type="component" value="Unassembled WGS sequence"/>
</dbReference>
<proteinExistence type="predicted"/>
<feature type="compositionally biased region" description="Basic and acidic residues" evidence="1">
    <location>
        <begin position="273"/>
        <end position="289"/>
    </location>
</feature>